<protein>
    <submittedName>
        <fullName evidence="2">Uncharacterized protein</fullName>
    </submittedName>
</protein>
<keyword evidence="1" id="KW-1133">Transmembrane helix</keyword>
<feature type="transmembrane region" description="Helical" evidence="1">
    <location>
        <begin position="46"/>
        <end position="66"/>
    </location>
</feature>
<dbReference type="AlphaFoldDB" id="A0A151WK68"/>
<keyword evidence="3" id="KW-1185">Reference proteome</keyword>
<evidence type="ECO:0000256" key="1">
    <source>
        <dbReference type="SAM" id="Phobius"/>
    </source>
</evidence>
<gene>
    <name evidence="2" type="ORF">ALC60_12776</name>
</gene>
<proteinExistence type="predicted"/>
<name>A0A151WK68_9HYME</name>
<evidence type="ECO:0000313" key="3">
    <source>
        <dbReference type="Proteomes" id="UP000075809"/>
    </source>
</evidence>
<organism evidence="2 3">
    <name type="scientific">Mycetomoellerius zeteki</name>
    <dbReference type="NCBI Taxonomy" id="64791"/>
    <lineage>
        <taxon>Eukaryota</taxon>
        <taxon>Metazoa</taxon>
        <taxon>Ecdysozoa</taxon>
        <taxon>Arthropoda</taxon>
        <taxon>Hexapoda</taxon>
        <taxon>Insecta</taxon>
        <taxon>Pterygota</taxon>
        <taxon>Neoptera</taxon>
        <taxon>Endopterygota</taxon>
        <taxon>Hymenoptera</taxon>
        <taxon>Apocrita</taxon>
        <taxon>Aculeata</taxon>
        <taxon>Formicoidea</taxon>
        <taxon>Formicidae</taxon>
        <taxon>Myrmicinae</taxon>
        <taxon>Mycetomoellerius</taxon>
    </lineage>
</organism>
<keyword evidence="1" id="KW-0472">Membrane</keyword>
<keyword evidence="1" id="KW-0812">Transmembrane</keyword>
<sequence length="113" mass="12666">MDEVTLMSANEFGLCVFAYGSDMPLRVYNSSDTEARRFRMIWIRKLHLLKFSMSSFSVVFDLGAFSSGFSKVNLYALTGTVIMIFCLGAPNPLIKSTKLSVFSMSKSPIRREG</sequence>
<dbReference type="EMBL" id="KQ983020">
    <property type="protein sequence ID" value="KYQ48221.1"/>
    <property type="molecule type" value="Genomic_DNA"/>
</dbReference>
<feature type="transmembrane region" description="Helical" evidence="1">
    <location>
        <begin position="72"/>
        <end position="94"/>
    </location>
</feature>
<reference evidence="2 3" key="1">
    <citation type="submission" date="2015-09" db="EMBL/GenBank/DDBJ databases">
        <title>Trachymyrmex zeteki WGS genome.</title>
        <authorList>
            <person name="Nygaard S."/>
            <person name="Hu H."/>
            <person name="Boomsma J."/>
            <person name="Zhang G."/>
        </authorList>
    </citation>
    <scope>NUCLEOTIDE SEQUENCE [LARGE SCALE GENOMIC DNA]</scope>
    <source>
        <strain evidence="2">Tzet28-1</strain>
        <tissue evidence="2">Whole body</tissue>
    </source>
</reference>
<accession>A0A151WK68</accession>
<evidence type="ECO:0000313" key="2">
    <source>
        <dbReference type="EMBL" id="KYQ48221.1"/>
    </source>
</evidence>
<dbReference type="Proteomes" id="UP000075809">
    <property type="component" value="Unassembled WGS sequence"/>
</dbReference>